<name>A0A4Q9PYW1_9APHY</name>
<organism evidence="2 3">
    <name type="scientific">Dichomitus squalens</name>
    <dbReference type="NCBI Taxonomy" id="114155"/>
    <lineage>
        <taxon>Eukaryota</taxon>
        <taxon>Fungi</taxon>
        <taxon>Dikarya</taxon>
        <taxon>Basidiomycota</taxon>
        <taxon>Agaricomycotina</taxon>
        <taxon>Agaricomycetes</taxon>
        <taxon>Polyporales</taxon>
        <taxon>Polyporaceae</taxon>
        <taxon>Dichomitus</taxon>
    </lineage>
</organism>
<dbReference type="Proteomes" id="UP000292082">
    <property type="component" value="Unassembled WGS sequence"/>
</dbReference>
<keyword evidence="3" id="KW-1185">Reference proteome</keyword>
<reference evidence="2 3" key="1">
    <citation type="submission" date="2019-01" db="EMBL/GenBank/DDBJ databases">
        <title>Draft genome sequences of three monokaryotic isolates of the white-rot basidiomycete fungus Dichomitus squalens.</title>
        <authorList>
            <consortium name="DOE Joint Genome Institute"/>
            <person name="Lopez S.C."/>
            <person name="Andreopoulos B."/>
            <person name="Pangilinan J."/>
            <person name="Lipzen A."/>
            <person name="Riley R."/>
            <person name="Ahrendt S."/>
            <person name="Ng V."/>
            <person name="Barry K."/>
            <person name="Daum C."/>
            <person name="Grigoriev I.V."/>
            <person name="Hilden K.S."/>
            <person name="Makela M.R."/>
            <person name="de Vries R.P."/>
        </authorList>
    </citation>
    <scope>NUCLEOTIDE SEQUENCE [LARGE SCALE GENOMIC DNA]</scope>
    <source>
        <strain evidence="2 3">CBS 464.89</strain>
    </source>
</reference>
<dbReference type="STRING" id="114155.A0A4Q9PYW1"/>
<sequence>MMYAPDGFEGLKPSGGKAPARKFASAFHDPKRSRSSPKDTPLGMPARAKPPLSQSLLGGPSDVLPLRIQQPPLLAPDPPQAGPFKHPAGPAFAGKTVPVRLPKPPSFASASVSSSKFTLKRHIPVLPPERNISSSRAKPLAKASIQEFLPPLPAREPAKPARSIYAIQPPLPPPLRRGPALPDAANLKTISTTRVAIATDPRTESGVDEIMALGLGQTAPTFVPPAERELIRGLKQSPEKASKSKAAKYIRGGLADRAQHLFSKRHTALTLWSKDMQLQAQRSKEHRPVAPDLALRIFEVAHITSVASLQRSHNAPRLAIVKCAHIVKGRTTGDVTVLLDFSSPGTAAGRAHTLDEVKEGKDLHIWCPYNSSDLSAEELRRFGALPRDGTTLFCTRFRIA</sequence>
<evidence type="ECO:0000313" key="3">
    <source>
        <dbReference type="Proteomes" id="UP000292082"/>
    </source>
</evidence>
<feature type="region of interest" description="Disordered" evidence="1">
    <location>
        <begin position="1"/>
        <end position="97"/>
    </location>
</feature>
<proteinExistence type="predicted"/>
<evidence type="ECO:0000256" key="1">
    <source>
        <dbReference type="SAM" id="MobiDB-lite"/>
    </source>
</evidence>
<gene>
    <name evidence="2" type="ORF">BD310DRAFT_876239</name>
</gene>
<dbReference type="EMBL" id="ML145109">
    <property type="protein sequence ID" value="TBU59881.1"/>
    <property type="molecule type" value="Genomic_DNA"/>
</dbReference>
<accession>A0A4Q9PYW1</accession>
<evidence type="ECO:0000313" key="2">
    <source>
        <dbReference type="EMBL" id="TBU59881.1"/>
    </source>
</evidence>
<protein>
    <submittedName>
        <fullName evidence="2">Uncharacterized protein</fullName>
    </submittedName>
</protein>
<dbReference type="AlphaFoldDB" id="A0A4Q9PYW1"/>